<organism evidence="1 2">
    <name type="scientific">Jaapia argillacea MUCL 33604</name>
    <dbReference type="NCBI Taxonomy" id="933084"/>
    <lineage>
        <taxon>Eukaryota</taxon>
        <taxon>Fungi</taxon>
        <taxon>Dikarya</taxon>
        <taxon>Basidiomycota</taxon>
        <taxon>Agaricomycotina</taxon>
        <taxon>Agaricomycetes</taxon>
        <taxon>Agaricomycetidae</taxon>
        <taxon>Jaapiales</taxon>
        <taxon>Jaapiaceae</taxon>
        <taxon>Jaapia</taxon>
    </lineage>
</organism>
<gene>
    <name evidence="1" type="ORF">JAAARDRAFT_609408</name>
</gene>
<dbReference type="Proteomes" id="UP000027265">
    <property type="component" value="Unassembled WGS sequence"/>
</dbReference>
<dbReference type="HOGENOM" id="CLU_1787136_0_0_1"/>
<dbReference type="EMBL" id="KL197768">
    <property type="protein sequence ID" value="KDQ50005.1"/>
    <property type="molecule type" value="Genomic_DNA"/>
</dbReference>
<protein>
    <submittedName>
        <fullName evidence="1">Uncharacterized protein</fullName>
    </submittedName>
</protein>
<dbReference type="AlphaFoldDB" id="A0A067P871"/>
<proteinExistence type="predicted"/>
<name>A0A067P871_9AGAM</name>
<evidence type="ECO:0000313" key="2">
    <source>
        <dbReference type="Proteomes" id="UP000027265"/>
    </source>
</evidence>
<dbReference type="InParanoid" id="A0A067P871"/>
<reference evidence="2" key="1">
    <citation type="journal article" date="2014" name="Proc. Natl. Acad. Sci. U.S.A.">
        <title>Extensive sampling of basidiomycete genomes demonstrates inadequacy of the white-rot/brown-rot paradigm for wood decay fungi.</title>
        <authorList>
            <person name="Riley R."/>
            <person name="Salamov A.A."/>
            <person name="Brown D.W."/>
            <person name="Nagy L.G."/>
            <person name="Floudas D."/>
            <person name="Held B.W."/>
            <person name="Levasseur A."/>
            <person name="Lombard V."/>
            <person name="Morin E."/>
            <person name="Otillar R."/>
            <person name="Lindquist E.A."/>
            <person name="Sun H."/>
            <person name="LaButti K.M."/>
            <person name="Schmutz J."/>
            <person name="Jabbour D."/>
            <person name="Luo H."/>
            <person name="Baker S.E."/>
            <person name="Pisabarro A.G."/>
            <person name="Walton J.D."/>
            <person name="Blanchette R.A."/>
            <person name="Henrissat B."/>
            <person name="Martin F."/>
            <person name="Cullen D."/>
            <person name="Hibbett D.S."/>
            <person name="Grigoriev I.V."/>
        </authorList>
    </citation>
    <scope>NUCLEOTIDE SEQUENCE [LARGE SCALE GENOMIC DNA]</scope>
    <source>
        <strain evidence="2">MUCL 33604</strain>
    </source>
</reference>
<evidence type="ECO:0000313" key="1">
    <source>
        <dbReference type="EMBL" id="KDQ50005.1"/>
    </source>
</evidence>
<sequence length="145" mass="16419">MGTMWVLGVLSSRRSIFPKLFVIRCLTCSLHLAEYSTLPGCPLLRVAVSPFKFPNGWMFCIFLTCAGLVDIRTSFTSTVPAWLEDNRMLTLGPTMITPWLFHTTIRWTPIQTISFDDSPHSRCSELPDHTRYSQTTLPAPSPVRL</sequence>
<accession>A0A067P871</accession>
<keyword evidence="2" id="KW-1185">Reference proteome</keyword>